<sequence length="168" mass="17667">MKSIERNKKNRIAAAITAALVPMASAIVAPGVAAQEVNDAEKAVALETIEVTATRRAGSLQEVPINISAVTNDLMEQQDLEELEDIARWVPGLTVNDQGGRSESPIIVRGLNTNSSGPGSNGGTVATYVGEIPLFMNLRLLDIDRVEVLIGPQGTLYGAGTLGGAIRY</sequence>
<keyword evidence="15" id="KW-0675">Receptor</keyword>
<comment type="subcellular location">
    <subcellularLocation>
        <location evidence="1 11">Cell outer membrane</location>
        <topology evidence="1 11">Multi-pass membrane protein</topology>
    </subcellularLocation>
</comment>
<proteinExistence type="inferred from homology"/>
<keyword evidence="8 12" id="KW-0798">TonB box</keyword>
<dbReference type="GO" id="GO:0009279">
    <property type="term" value="C:cell outer membrane"/>
    <property type="evidence" value="ECO:0007669"/>
    <property type="project" value="UniProtKB-SubCell"/>
</dbReference>
<dbReference type="InterPro" id="IPR036942">
    <property type="entry name" value="Beta-barrel_TonB_sf"/>
</dbReference>
<evidence type="ECO:0000259" key="14">
    <source>
        <dbReference type="Pfam" id="PF07715"/>
    </source>
</evidence>
<evidence type="ECO:0000256" key="10">
    <source>
        <dbReference type="ARBA" id="ARBA00023237"/>
    </source>
</evidence>
<evidence type="ECO:0000256" key="3">
    <source>
        <dbReference type="ARBA" id="ARBA00022452"/>
    </source>
</evidence>
<evidence type="ECO:0000256" key="4">
    <source>
        <dbReference type="ARBA" id="ARBA00022496"/>
    </source>
</evidence>
<dbReference type="AlphaFoldDB" id="A0A358DZH7"/>
<evidence type="ECO:0000256" key="8">
    <source>
        <dbReference type="ARBA" id="ARBA00023077"/>
    </source>
</evidence>
<evidence type="ECO:0000256" key="6">
    <source>
        <dbReference type="ARBA" id="ARBA00023004"/>
    </source>
</evidence>
<dbReference type="Pfam" id="PF07715">
    <property type="entry name" value="Plug"/>
    <property type="match status" value="1"/>
</dbReference>
<dbReference type="InterPro" id="IPR010916">
    <property type="entry name" value="TonB_box_CS"/>
</dbReference>
<accession>A0A358DZH7</accession>
<evidence type="ECO:0000256" key="7">
    <source>
        <dbReference type="ARBA" id="ARBA00023065"/>
    </source>
</evidence>
<comment type="similarity">
    <text evidence="11">Belongs to the TonB-dependent receptor family.</text>
</comment>
<dbReference type="Proteomes" id="UP000264779">
    <property type="component" value="Unassembled WGS sequence"/>
</dbReference>
<evidence type="ECO:0000313" key="15">
    <source>
        <dbReference type="EMBL" id="HBU51577.1"/>
    </source>
</evidence>
<evidence type="ECO:0000256" key="2">
    <source>
        <dbReference type="ARBA" id="ARBA00022448"/>
    </source>
</evidence>
<feature type="non-terminal residue" evidence="15">
    <location>
        <position position="168"/>
    </location>
</feature>
<evidence type="ECO:0000256" key="12">
    <source>
        <dbReference type="PROSITE-ProRule" id="PRU10143"/>
    </source>
</evidence>
<dbReference type="SUPFAM" id="SSF56935">
    <property type="entry name" value="Porins"/>
    <property type="match status" value="1"/>
</dbReference>
<gene>
    <name evidence="15" type="ORF">DEB45_09985</name>
</gene>
<keyword evidence="10 11" id="KW-0998">Cell outer membrane</keyword>
<evidence type="ECO:0000256" key="1">
    <source>
        <dbReference type="ARBA" id="ARBA00004571"/>
    </source>
</evidence>
<keyword evidence="6" id="KW-0408">Iron</keyword>
<keyword evidence="3 11" id="KW-1134">Transmembrane beta strand</keyword>
<keyword evidence="13" id="KW-0732">Signal</keyword>
<feature type="chain" id="PRO_5016768261" evidence="13">
    <location>
        <begin position="35"/>
        <end position="168"/>
    </location>
</feature>
<evidence type="ECO:0000256" key="9">
    <source>
        <dbReference type="ARBA" id="ARBA00023136"/>
    </source>
</evidence>
<evidence type="ECO:0000256" key="13">
    <source>
        <dbReference type="SAM" id="SignalP"/>
    </source>
</evidence>
<dbReference type="PANTHER" id="PTHR32552">
    <property type="entry name" value="FERRICHROME IRON RECEPTOR-RELATED"/>
    <property type="match status" value="1"/>
</dbReference>
<dbReference type="EMBL" id="DONK01000144">
    <property type="protein sequence ID" value="HBU51577.1"/>
    <property type="molecule type" value="Genomic_DNA"/>
</dbReference>
<dbReference type="PROSITE" id="PS00430">
    <property type="entry name" value="TONB_DEPENDENT_REC_1"/>
    <property type="match status" value="1"/>
</dbReference>
<keyword evidence="7" id="KW-0406">Ion transport</keyword>
<dbReference type="GO" id="GO:0006826">
    <property type="term" value="P:iron ion transport"/>
    <property type="evidence" value="ECO:0007669"/>
    <property type="project" value="UniProtKB-KW"/>
</dbReference>
<evidence type="ECO:0000313" key="16">
    <source>
        <dbReference type="Proteomes" id="UP000264779"/>
    </source>
</evidence>
<name>A0A358DZH7_9ALTE</name>
<keyword evidence="5 11" id="KW-0812">Transmembrane</keyword>
<feature type="short sequence motif" description="TonB box" evidence="12">
    <location>
        <begin position="48"/>
        <end position="54"/>
    </location>
</feature>
<comment type="caution">
    <text evidence="15">The sequence shown here is derived from an EMBL/GenBank/DDBJ whole genome shotgun (WGS) entry which is preliminary data.</text>
</comment>
<dbReference type="InterPro" id="IPR012910">
    <property type="entry name" value="Plug_dom"/>
</dbReference>
<keyword evidence="9 11" id="KW-0472">Membrane</keyword>
<protein>
    <submittedName>
        <fullName evidence="15">TonB-dependent receptor</fullName>
    </submittedName>
</protein>
<dbReference type="Gene3D" id="2.40.170.20">
    <property type="entry name" value="TonB-dependent receptor, beta-barrel domain"/>
    <property type="match status" value="1"/>
</dbReference>
<keyword evidence="2 11" id="KW-0813">Transport</keyword>
<dbReference type="InterPro" id="IPR039426">
    <property type="entry name" value="TonB-dep_rcpt-like"/>
</dbReference>
<reference evidence="15 16" key="1">
    <citation type="journal article" date="2018" name="Nat. Biotechnol.">
        <title>A standardized bacterial taxonomy based on genome phylogeny substantially revises the tree of life.</title>
        <authorList>
            <person name="Parks D.H."/>
            <person name="Chuvochina M."/>
            <person name="Waite D.W."/>
            <person name="Rinke C."/>
            <person name="Skarshewski A."/>
            <person name="Chaumeil P.A."/>
            <person name="Hugenholtz P."/>
        </authorList>
    </citation>
    <scope>NUCLEOTIDE SEQUENCE [LARGE SCALE GENOMIC DNA]</scope>
    <source>
        <strain evidence="15">UBA11621</strain>
    </source>
</reference>
<organism evidence="15 16">
    <name type="scientific">Alteromonas australica</name>
    <dbReference type="NCBI Taxonomy" id="589873"/>
    <lineage>
        <taxon>Bacteria</taxon>
        <taxon>Pseudomonadati</taxon>
        <taxon>Pseudomonadota</taxon>
        <taxon>Gammaproteobacteria</taxon>
        <taxon>Alteromonadales</taxon>
        <taxon>Alteromonadaceae</taxon>
        <taxon>Alteromonas/Salinimonas group</taxon>
        <taxon>Alteromonas</taxon>
    </lineage>
</organism>
<dbReference type="PANTHER" id="PTHR32552:SF81">
    <property type="entry name" value="TONB-DEPENDENT OUTER MEMBRANE RECEPTOR"/>
    <property type="match status" value="1"/>
</dbReference>
<keyword evidence="4" id="KW-0410">Iron transport</keyword>
<evidence type="ECO:0000256" key="5">
    <source>
        <dbReference type="ARBA" id="ARBA00022692"/>
    </source>
</evidence>
<feature type="domain" description="TonB-dependent receptor plug" evidence="14">
    <location>
        <begin position="60"/>
        <end position="165"/>
    </location>
</feature>
<evidence type="ECO:0000256" key="11">
    <source>
        <dbReference type="PROSITE-ProRule" id="PRU01360"/>
    </source>
</evidence>
<dbReference type="PROSITE" id="PS52016">
    <property type="entry name" value="TONB_DEPENDENT_REC_3"/>
    <property type="match status" value="1"/>
</dbReference>
<feature type="signal peptide" evidence="13">
    <location>
        <begin position="1"/>
        <end position="34"/>
    </location>
</feature>